<protein>
    <recommendedName>
        <fullName evidence="2">GGDEF domain-containing protein</fullName>
    </recommendedName>
</protein>
<dbReference type="Pfam" id="PF00990">
    <property type="entry name" value="GGDEF"/>
    <property type="match status" value="1"/>
</dbReference>
<sequence>MGVHFLFRYGSKKFICYLLIVIVIQMIIAVISPLHGETKDHLKTVKIGYFYFKGYQDGKNSKEPKSGLGYEYIQQVANYAGWKCQYVYGSWQSIYQKLLKGDVDVMTDISYSKERSQHMLFSTIPFDRESYYLFVPKKKADDYGQLKSLKGKTVGVTKGVIQTGQLEAWNKKNKAGLILKYYKNSMQRVKAYEQGKTDMTLGFSLGTSIKKNNVPFKYIGSSSSFIVTSKKRPDLVEDVNQAMARLTSTVPRIDSSLAEKYFSHSVIMSELSVRELNWFKKHHTIDIGYLTDMAPFSYTDDQGQAAGTYIDLLKHTFHYFHLNNKLRYHAYKKVNEMIKDLQHEKIDLFVPCLGNAWRSEQIGILQSINMNSTTVSLMTKKGHTNGHLLAVTEQSPMKEAYHNFAYKNYKTVYYNSISDCIKAVRSGEADATLLNSYQISIYLHGSEDLSEKRVNPPLEMTLAIGSSNRYLLDIINRGIVSWKQENISESLMDHTVAKQEITLGDFIKKHFIGALGLAALLAMIITIPITGWIYTKRRRILAEKAANDDLLTGLYSRRAYDEDLDQNLWHSPKDYAIVAMDANGLKKVNDHLGHRAGDEMLKGVASCIQETMHHFNMPGKAYRIGGDEFVIILETQKKDFETFYQNLLSRIASWHGQLVDHITVSSGYAFSSDDPTLSVRELIAKADELMYHEKQELIRDEDPLLNREDSEVYKRLVQIYKTHLDPKTQLPGAIYFYHIEDEIRKEVEAGGAQLAILAIKIAPVSDDITYCFIRMFGKENLSRFEDCYYVMTSDVQLKVRIKELYKNLSSLEKNTPLDMSAGVYVIDHNDHKPIEEICQDIRKRTKICHDHQLHIYDQY</sequence>
<evidence type="ECO:0000313" key="4">
    <source>
        <dbReference type="Proteomes" id="UP000268059"/>
    </source>
</evidence>
<reference evidence="3 4" key="1">
    <citation type="submission" date="2018-11" db="EMBL/GenBank/DDBJ databases">
        <title>Novel Erysipelotrichaceae bacterium isolated from small intestine of a swine.</title>
        <authorList>
            <person name="Kim J.S."/>
            <person name="Choe H."/>
            <person name="Lee Y.R."/>
            <person name="Kim K.M."/>
            <person name="Park D.S."/>
        </authorList>
    </citation>
    <scope>NUCLEOTIDE SEQUENCE [LARGE SCALE GENOMIC DNA]</scope>
    <source>
        <strain evidence="3 4">SG0102</strain>
    </source>
</reference>
<dbReference type="GO" id="GO:0043709">
    <property type="term" value="P:cell adhesion involved in single-species biofilm formation"/>
    <property type="evidence" value="ECO:0007669"/>
    <property type="project" value="TreeGrafter"/>
</dbReference>
<dbReference type="PROSITE" id="PS50887">
    <property type="entry name" value="GGDEF"/>
    <property type="match status" value="1"/>
</dbReference>
<dbReference type="PANTHER" id="PTHR45138:SF9">
    <property type="entry name" value="DIGUANYLATE CYCLASE DGCM-RELATED"/>
    <property type="match status" value="1"/>
</dbReference>
<dbReference type="InterPro" id="IPR043128">
    <property type="entry name" value="Rev_trsase/Diguanyl_cyclase"/>
</dbReference>
<proteinExistence type="predicted"/>
<feature type="transmembrane region" description="Helical" evidence="1">
    <location>
        <begin position="14"/>
        <end position="34"/>
    </location>
</feature>
<feature type="transmembrane region" description="Helical" evidence="1">
    <location>
        <begin position="511"/>
        <end position="534"/>
    </location>
</feature>
<evidence type="ECO:0000259" key="2">
    <source>
        <dbReference type="PROSITE" id="PS50887"/>
    </source>
</evidence>
<keyword evidence="1" id="KW-1133">Transmembrane helix</keyword>
<keyword evidence="4" id="KW-1185">Reference proteome</keyword>
<name>A0A3G9JLN6_9FIRM</name>
<dbReference type="GO" id="GO:0005886">
    <property type="term" value="C:plasma membrane"/>
    <property type="evidence" value="ECO:0007669"/>
    <property type="project" value="TreeGrafter"/>
</dbReference>
<dbReference type="SUPFAM" id="SSF55073">
    <property type="entry name" value="Nucleotide cyclase"/>
    <property type="match status" value="1"/>
</dbReference>
<dbReference type="InterPro" id="IPR000160">
    <property type="entry name" value="GGDEF_dom"/>
</dbReference>
<dbReference type="GO" id="GO:0052621">
    <property type="term" value="F:diguanylate cyclase activity"/>
    <property type="evidence" value="ECO:0007669"/>
    <property type="project" value="TreeGrafter"/>
</dbReference>
<dbReference type="Gene3D" id="3.30.70.270">
    <property type="match status" value="1"/>
</dbReference>
<dbReference type="Pfam" id="PF00497">
    <property type="entry name" value="SBP_bac_3"/>
    <property type="match status" value="2"/>
</dbReference>
<dbReference type="KEGG" id="ebm:SG0102_00320"/>
<evidence type="ECO:0000313" key="3">
    <source>
        <dbReference type="EMBL" id="BBH25098.1"/>
    </source>
</evidence>
<dbReference type="AlphaFoldDB" id="A0A3G9JLN6"/>
<keyword evidence="1" id="KW-0812">Transmembrane</keyword>
<dbReference type="InterPro" id="IPR050469">
    <property type="entry name" value="Diguanylate_Cyclase"/>
</dbReference>
<dbReference type="SMART" id="SM00267">
    <property type="entry name" value="GGDEF"/>
    <property type="match status" value="1"/>
</dbReference>
<dbReference type="GO" id="GO:1902201">
    <property type="term" value="P:negative regulation of bacterial-type flagellum-dependent cell motility"/>
    <property type="evidence" value="ECO:0007669"/>
    <property type="project" value="TreeGrafter"/>
</dbReference>
<dbReference type="OrthoDB" id="9805486at2"/>
<dbReference type="InParanoid" id="A0A3G9JLN6"/>
<accession>A0A3G9JLN6</accession>
<dbReference type="CDD" id="cd01949">
    <property type="entry name" value="GGDEF"/>
    <property type="match status" value="1"/>
</dbReference>
<dbReference type="NCBIfam" id="TIGR00254">
    <property type="entry name" value="GGDEF"/>
    <property type="match status" value="1"/>
</dbReference>
<dbReference type="PANTHER" id="PTHR45138">
    <property type="entry name" value="REGULATORY COMPONENTS OF SENSORY TRANSDUCTION SYSTEM"/>
    <property type="match status" value="1"/>
</dbReference>
<keyword evidence="1" id="KW-0472">Membrane</keyword>
<organism evidence="3 4">
    <name type="scientific">Intestinibaculum porci</name>
    <dbReference type="NCBI Taxonomy" id="2487118"/>
    <lineage>
        <taxon>Bacteria</taxon>
        <taxon>Bacillati</taxon>
        <taxon>Bacillota</taxon>
        <taxon>Erysipelotrichia</taxon>
        <taxon>Erysipelotrichales</taxon>
        <taxon>Erysipelotrichaceae</taxon>
        <taxon>Intestinibaculum</taxon>
    </lineage>
</organism>
<dbReference type="EMBL" id="AP019309">
    <property type="protein sequence ID" value="BBH25098.1"/>
    <property type="molecule type" value="Genomic_DNA"/>
</dbReference>
<dbReference type="Gene3D" id="3.40.190.10">
    <property type="entry name" value="Periplasmic binding protein-like II"/>
    <property type="match status" value="4"/>
</dbReference>
<dbReference type="Proteomes" id="UP000268059">
    <property type="component" value="Chromosome"/>
</dbReference>
<gene>
    <name evidence="3" type="ORF">SG0102_00320</name>
</gene>
<dbReference type="SMART" id="SM00062">
    <property type="entry name" value="PBPb"/>
    <property type="match status" value="2"/>
</dbReference>
<dbReference type="InterPro" id="IPR001638">
    <property type="entry name" value="Solute-binding_3/MltF_N"/>
</dbReference>
<dbReference type="InterPro" id="IPR029787">
    <property type="entry name" value="Nucleotide_cyclase"/>
</dbReference>
<feature type="domain" description="GGDEF" evidence="2">
    <location>
        <begin position="573"/>
        <end position="707"/>
    </location>
</feature>
<dbReference type="SUPFAM" id="SSF53850">
    <property type="entry name" value="Periplasmic binding protein-like II"/>
    <property type="match status" value="2"/>
</dbReference>
<evidence type="ECO:0000256" key="1">
    <source>
        <dbReference type="SAM" id="Phobius"/>
    </source>
</evidence>